<dbReference type="Proteomes" id="UP001239111">
    <property type="component" value="Chromosome 4"/>
</dbReference>
<name>A0ACC2N443_9HYME</name>
<comment type="caution">
    <text evidence="1">The sequence shown here is derived from an EMBL/GenBank/DDBJ whole genome shotgun (WGS) entry which is preliminary data.</text>
</comment>
<proteinExistence type="predicted"/>
<protein>
    <submittedName>
        <fullName evidence="1">Uncharacterized protein</fullName>
    </submittedName>
</protein>
<keyword evidence="2" id="KW-1185">Reference proteome</keyword>
<dbReference type="EMBL" id="CM056744">
    <property type="protein sequence ID" value="KAJ8665927.1"/>
    <property type="molecule type" value="Genomic_DNA"/>
</dbReference>
<evidence type="ECO:0000313" key="2">
    <source>
        <dbReference type="Proteomes" id="UP001239111"/>
    </source>
</evidence>
<gene>
    <name evidence="1" type="ORF">QAD02_007589</name>
</gene>
<accession>A0ACC2N443</accession>
<organism evidence="1 2">
    <name type="scientific">Eretmocerus hayati</name>
    <dbReference type="NCBI Taxonomy" id="131215"/>
    <lineage>
        <taxon>Eukaryota</taxon>
        <taxon>Metazoa</taxon>
        <taxon>Ecdysozoa</taxon>
        <taxon>Arthropoda</taxon>
        <taxon>Hexapoda</taxon>
        <taxon>Insecta</taxon>
        <taxon>Pterygota</taxon>
        <taxon>Neoptera</taxon>
        <taxon>Endopterygota</taxon>
        <taxon>Hymenoptera</taxon>
        <taxon>Apocrita</taxon>
        <taxon>Proctotrupomorpha</taxon>
        <taxon>Chalcidoidea</taxon>
        <taxon>Aphelinidae</taxon>
        <taxon>Aphelininae</taxon>
        <taxon>Eretmocerus</taxon>
    </lineage>
</organism>
<sequence>MEAPVMPEDGRDPVFRHFEEVHDRGLGNMRQEIMSKLYASFVEVQCQREVEMLQLRADLEQQQEAWLQQIQAALKQHQEARLQQLQANSHELVDATIRELRGEMADDQEELLDMMDRSEAQVRADIEEGQDERIKLIHGLEDQLNAMDRRLDLRGTPGSCRPPRTNR</sequence>
<evidence type="ECO:0000313" key="1">
    <source>
        <dbReference type="EMBL" id="KAJ8665927.1"/>
    </source>
</evidence>
<reference evidence="1" key="1">
    <citation type="submission" date="2023-04" db="EMBL/GenBank/DDBJ databases">
        <title>A chromosome-level genome assembly of the parasitoid wasp Eretmocerus hayati.</title>
        <authorList>
            <person name="Zhong Y."/>
            <person name="Liu S."/>
            <person name="Liu Y."/>
        </authorList>
    </citation>
    <scope>NUCLEOTIDE SEQUENCE</scope>
    <source>
        <strain evidence="1">ZJU_SS_LIU_2023</strain>
    </source>
</reference>